<feature type="chain" id="PRO_5020913995" description="Secreted protein" evidence="1">
    <location>
        <begin position="17"/>
        <end position="166"/>
    </location>
</feature>
<reference evidence="2 3" key="1">
    <citation type="submission" date="2019-04" db="EMBL/GenBank/DDBJ databases">
        <title>Comparative genomics and transcriptomics to analyze fruiting body development in filamentous ascomycetes.</title>
        <authorList>
            <consortium name="DOE Joint Genome Institute"/>
            <person name="Lutkenhaus R."/>
            <person name="Traeger S."/>
            <person name="Breuer J."/>
            <person name="Kuo A."/>
            <person name="Lipzen A."/>
            <person name="Pangilinan J."/>
            <person name="Dilworth D."/>
            <person name="Sandor L."/>
            <person name="Poggeler S."/>
            <person name="Barry K."/>
            <person name="Grigoriev I.V."/>
            <person name="Nowrousian M."/>
        </authorList>
    </citation>
    <scope>NUCLEOTIDE SEQUENCE [LARGE SCALE GENOMIC DNA]</scope>
    <source>
        <strain evidence="2 3">CBS 389.68</strain>
    </source>
</reference>
<evidence type="ECO:0000313" key="3">
    <source>
        <dbReference type="Proteomes" id="UP000298138"/>
    </source>
</evidence>
<dbReference type="Proteomes" id="UP000298138">
    <property type="component" value="Unassembled WGS sequence"/>
</dbReference>
<dbReference type="EMBL" id="ML220115">
    <property type="protein sequence ID" value="TGZ82524.1"/>
    <property type="molecule type" value="Genomic_DNA"/>
</dbReference>
<accession>A0A4S2N0U0</accession>
<evidence type="ECO:0000313" key="2">
    <source>
        <dbReference type="EMBL" id="TGZ82524.1"/>
    </source>
</evidence>
<proteinExistence type="predicted"/>
<evidence type="ECO:0008006" key="4">
    <source>
        <dbReference type="Google" id="ProtNLM"/>
    </source>
</evidence>
<name>A0A4S2N0U0_9PEZI</name>
<evidence type="ECO:0000256" key="1">
    <source>
        <dbReference type="SAM" id="SignalP"/>
    </source>
</evidence>
<protein>
    <recommendedName>
        <fullName evidence="4">Secreted protein</fullName>
    </recommendedName>
</protein>
<keyword evidence="1" id="KW-0732">Signal</keyword>
<feature type="signal peptide" evidence="1">
    <location>
        <begin position="1"/>
        <end position="16"/>
    </location>
</feature>
<sequence length="166" mass="17705">MLLSCLLVTMTRTATCSTYVACSRYYPLPAHTIRSAPGTILTTCYMTISMSISAHPGPTIDGSIEHIGGYSFCVPMVVYAPSIICSGVHTRTVSLPWDDACVRGACGPRTVGSKVCIREIMSKDSTSSNICRGHITVSLLPSEGVEDVRSTTNCAPRQSSGCGYDR</sequence>
<keyword evidence="3" id="KW-1185">Reference proteome</keyword>
<gene>
    <name evidence="2" type="ORF">EX30DRAFT_188484</name>
</gene>
<dbReference type="InParanoid" id="A0A4S2N0U0"/>
<organism evidence="2 3">
    <name type="scientific">Ascodesmis nigricans</name>
    <dbReference type="NCBI Taxonomy" id="341454"/>
    <lineage>
        <taxon>Eukaryota</taxon>
        <taxon>Fungi</taxon>
        <taxon>Dikarya</taxon>
        <taxon>Ascomycota</taxon>
        <taxon>Pezizomycotina</taxon>
        <taxon>Pezizomycetes</taxon>
        <taxon>Pezizales</taxon>
        <taxon>Ascodesmidaceae</taxon>
        <taxon>Ascodesmis</taxon>
    </lineage>
</organism>
<dbReference type="AlphaFoldDB" id="A0A4S2N0U0"/>